<dbReference type="Proteomes" id="UP000306509">
    <property type="component" value="Unassembled WGS sequence"/>
</dbReference>
<keyword evidence="2 7" id="KW-0813">Transport</keyword>
<dbReference type="Pfam" id="PF00528">
    <property type="entry name" value="BPD_transp_1"/>
    <property type="match status" value="1"/>
</dbReference>
<evidence type="ECO:0000256" key="1">
    <source>
        <dbReference type="ARBA" id="ARBA00004651"/>
    </source>
</evidence>
<evidence type="ECO:0000256" key="4">
    <source>
        <dbReference type="ARBA" id="ARBA00022692"/>
    </source>
</evidence>
<dbReference type="PANTHER" id="PTHR30193">
    <property type="entry name" value="ABC TRANSPORTER PERMEASE PROTEIN"/>
    <property type="match status" value="1"/>
</dbReference>
<keyword evidence="4 7" id="KW-0812">Transmembrane</keyword>
<keyword evidence="5 7" id="KW-1133">Transmembrane helix</keyword>
<feature type="transmembrane region" description="Helical" evidence="7">
    <location>
        <begin position="56"/>
        <end position="77"/>
    </location>
</feature>
<dbReference type="SUPFAM" id="SSF161098">
    <property type="entry name" value="MetI-like"/>
    <property type="match status" value="1"/>
</dbReference>
<evidence type="ECO:0000256" key="7">
    <source>
        <dbReference type="RuleBase" id="RU363032"/>
    </source>
</evidence>
<feature type="transmembrane region" description="Helical" evidence="7">
    <location>
        <begin position="89"/>
        <end position="110"/>
    </location>
</feature>
<dbReference type="PANTHER" id="PTHR30193:SF37">
    <property type="entry name" value="INNER MEMBRANE ABC TRANSPORTER PERMEASE PROTEIN YCJO"/>
    <property type="match status" value="1"/>
</dbReference>
<name>A0A4U8Q9D6_9FIRM</name>
<feature type="transmembrane region" description="Helical" evidence="7">
    <location>
        <begin position="250"/>
        <end position="270"/>
    </location>
</feature>
<keyword evidence="10" id="KW-1185">Reference proteome</keyword>
<dbReference type="GO" id="GO:0005886">
    <property type="term" value="C:plasma membrane"/>
    <property type="evidence" value="ECO:0007669"/>
    <property type="project" value="UniProtKB-SubCell"/>
</dbReference>
<evidence type="ECO:0000256" key="5">
    <source>
        <dbReference type="ARBA" id="ARBA00022989"/>
    </source>
</evidence>
<dbReference type="STRING" id="180332.GCA_000797495_04696"/>
<accession>A0A4U8Q9D6</accession>
<proteinExistence type="inferred from homology"/>
<comment type="similarity">
    <text evidence="7">Belongs to the binding-protein-dependent transport system permease family.</text>
</comment>
<dbReference type="PROSITE" id="PS50928">
    <property type="entry name" value="ABC_TM1"/>
    <property type="match status" value="1"/>
</dbReference>
<feature type="domain" description="ABC transmembrane type-1" evidence="8">
    <location>
        <begin position="52"/>
        <end position="271"/>
    </location>
</feature>
<dbReference type="GO" id="GO:0055085">
    <property type="term" value="P:transmembrane transport"/>
    <property type="evidence" value="ECO:0007669"/>
    <property type="project" value="InterPro"/>
</dbReference>
<gene>
    <name evidence="9" type="primary">lacF_12</name>
    <name evidence="9" type="ORF">DSM106044_01593</name>
</gene>
<keyword evidence="3" id="KW-1003">Cell membrane</keyword>
<sequence length="282" mass="32031">MYTVFIIVPIFFAMFISLHEWSGLGEMKFTGLENFRVLLTDSRISPTFFHALKNNIKYMVVVLVIITPIQFGLAYLLYIKIKGHKYYRFMLFLPYVISTTIVSFFATILFDPNIGFMNKMLTSVGLEKSSWFGNPKLAFTLMVIVIMWQGIGTGMMIFYANMQDIPDSVIEASMIDGCNDWQRLYKIVIPLSIPSCATNIIMSTIWALGIFDLPYILGGATGGVNNSLDFVNMVFYRYTFGSALNGQSNMGFGSAISVVMFFIIFTVSMIQNRLLSKVEYEY</sequence>
<comment type="caution">
    <text evidence="9">The sequence shown here is derived from an EMBL/GenBank/DDBJ whole genome shotgun (WGS) entry which is preliminary data.</text>
</comment>
<dbReference type="InterPro" id="IPR051393">
    <property type="entry name" value="ABC_transporter_permease"/>
</dbReference>
<organism evidence="9 10">
    <name type="scientific">Robinsoniella peoriensis</name>
    <dbReference type="NCBI Taxonomy" id="180332"/>
    <lineage>
        <taxon>Bacteria</taxon>
        <taxon>Bacillati</taxon>
        <taxon>Bacillota</taxon>
        <taxon>Clostridia</taxon>
        <taxon>Lachnospirales</taxon>
        <taxon>Lachnospiraceae</taxon>
        <taxon>Robinsoniella</taxon>
    </lineage>
</organism>
<evidence type="ECO:0000259" key="8">
    <source>
        <dbReference type="PROSITE" id="PS50928"/>
    </source>
</evidence>
<evidence type="ECO:0000256" key="2">
    <source>
        <dbReference type="ARBA" id="ARBA00022448"/>
    </source>
</evidence>
<reference evidence="9 10" key="1">
    <citation type="journal article" date="2019" name="Anaerobe">
        <title>Detection of Robinsoniella peoriensis in multiple bone samples of a trauma patient.</title>
        <authorList>
            <person name="Schrottner P."/>
            <person name="Hartwich K."/>
            <person name="Bunk B."/>
            <person name="Schober I."/>
            <person name="Helbig S."/>
            <person name="Rudolph W.W."/>
            <person name="Gunzer F."/>
        </authorList>
    </citation>
    <scope>NUCLEOTIDE SEQUENCE [LARGE SCALE GENOMIC DNA]</scope>
    <source>
        <strain evidence="9 10">DSM 106044</strain>
    </source>
</reference>
<dbReference type="AlphaFoldDB" id="A0A4U8Q9D6"/>
<dbReference type="EMBL" id="QGQD01000036">
    <property type="protein sequence ID" value="TLD01612.1"/>
    <property type="molecule type" value="Genomic_DNA"/>
</dbReference>
<protein>
    <submittedName>
        <fullName evidence="9">Lactose transport system permease protein LacF</fullName>
    </submittedName>
</protein>
<keyword evidence="6 7" id="KW-0472">Membrane</keyword>
<feature type="transmembrane region" description="Helical" evidence="7">
    <location>
        <begin position="187"/>
        <end position="211"/>
    </location>
</feature>
<dbReference type="InterPro" id="IPR035906">
    <property type="entry name" value="MetI-like_sf"/>
</dbReference>
<dbReference type="InterPro" id="IPR000515">
    <property type="entry name" value="MetI-like"/>
</dbReference>
<evidence type="ECO:0000256" key="6">
    <source>
        <dbReference type="ARBA" id="ARBA00023136"/>
    </source>
</evidence>
<dbReference type="Gene3D" id="1.10.3720.10">
    <property type="entry name" value="MetI-like"/>
    <property type="match status" value="1"/>
</dbReference>
<evidence type="ECO:0000256" key="3">
    <source>
        <dbReference type="ARBA" id="ARBA00022475"/>
    </source>
</evidence>
<evidence type="ECO:0000313" key="10">
    <source>
        <dbReference type="Proteomes" id="UP000306509"/>
    </source>
</evidence>
<evidence type="ECO:0000313" key="9">
    <source>
        <dbReference type="EMBL" id="TLD01612.1"/>
    </source>
</evidence>
<feature type="transmembrane region" description="Helical" evidence="7">
    <location>
        <begin position="137"/>
        <end position="160"/>
    </location>
</feature>
<comment type="subcellular location">
    <subcellularLocation>
        <location evidence="1 7">Cell membrane</location>
        <topology evidence="1 7">Multi-pass membrane protein</topology>
    </subcellularLocation>
</comment>
<dbReference type="CDD" id="cd06261">
    <property type="entry name" value="TM_PBP2"/>
    <property type="match status" value="1"/>
</dbReference>